<feature type="compositionally biased region" description="Acidic residues" evidence="1">
    <location>
        <begin position="214"/>
        <end position="227"/>
    </location>
</feature>
<feature type="region of interest" description="Disordered" evidence="1">
    <location>
        <begin position="1"/>
        <end position="39"/>
    </location>
</feature>
<feature type="compositionally biased region" description="Polar residues" evidence="1">
    <location>
        <begin position="203"/>
        <end position="213"/>
    </location>
</feature>
<organism evidence="2 3">
    <name type="scientific">Sphagnum troendelagicum</name>
    <dbReference type="NCBI Taxonomy" id="128251"/>
    <lineage>
        <taxon>Eukaryota</taxon>
        <taxon>Viridiplantae</taxon>
        <taxon>Streptophyta</taxon>
        <taxon>Embryophyta</taxon>
        <taxon>Bryophyta</taxon>
        <taxon>Sphagnophytina</taxon>
        <taxon>Sphagnopsida</taxon>
        <taxon>Sphagnales</taxon>
        <taxon>Sphagnaceae</taxon>
        <taxon>Sphagnum</taxon>
    </lineage>
</organism>
<dbReference type="EMBL" id="OZ019896">
    <property type="protein sequence ID" value="CAK9222671.1"/>
    <property type="molecule type" value="Genomic_DNA"/>
</dbReference>
<evidence type="ECO:0000313" key="3">
    <source>
        <dbReference type="Proteomes" id="UP001497512"/>
    </source>
</evidence>
<evidence type="ECO:0000313" key="2">
    <source>
        <dbReference type="EMBL" id="CAK9222671.1"/>
    </source>
</evidence>
<feature type="region of interest" description="Disordered" evidence="1">
    <location>
        <begin position="73"/>
        <end position="92"/>
    </location>
</feature>
<feature type="region of interest" description="Disordered" evidence="1">
    <location>
        <begin position="203"/>
        <end position="232"/>
    </location>
</feature>
<dbReference type="Proteomes" id="UP001497512">
    <property type="component" value="Chromosome 4"/>
</dbReference>
<proteinExistence type="predicted"/>
<keyword evidence="3" id="KW-1185">Reference proteome</keyword>
<gene>
    <name evidence="2" type="ORF">CSSPTR1EN2_LOCUS16290</name>
</gene>
<name>A0ABP0UJ90_9BRYO</name>
<evidence type="ECO:0000256" key="1">
    <source>
        <dbReference type="SAM" id="MobiDB-lite"/>
    </source>
</evidence>
<sequence length="478" mass="53953">MKETVTGRCSRQKSMETRSSQLVWRPTAQEAQNKAENVKEQKPDRIFVNEMFVEQSSSMAAAMDPGQMRIMSREGSESRSRMSKHMPSDRNHENMEEALDEQTSMLNEFTVVEPSSGIVTATNLQRRMSRVGESRRRTKRMSLDMADNSWSPEEDASSSFKENCFDGSCTLHKLSHVSQRFLLDNDECDWRSNPLFPGSFQSKCSRWNQSTSWEGEEEEEEEEEDAGTAEVPQYSPSYYVDMLLEIGYSQKDLLLHENTKSASNDLKHSTQSSSSPQVRLQPIMHKDDIFPGNTKYLTPLRVGKPASEPCDYPGPRNQCSKLGSLVVDESQIPLKQARKPNVRVIGGSSKFSRSLDTRFIKKNKYPNAAAVLEVTQGCSSFPKNSALMGNCRGGLCKRLWIFHNLLLQGISSQIDSSEELSCQETKGSWEPQCRERTHCKQVSTSIKSVVVVWEKCCLPKGPLGAGIQVLKNARKFNK</sequence>
<accession>A0ABP0UJ90</accession>
<protein>
    <submittedName>
        <fullName evidence="2">Uncharacterized protein</fullName>
    </submittedName>
</protein>
<reference evidence="2" key="1">
    <citation type="submission" date="2024-02" db="EMBL/GenBank/DDBJ databases">
        <authorList>
            <consortium name="ELIXIR-Norway"/>
            <consortium name="Elixir Norway"/>
        </authorList>
    </citation>
    <scope>NUCLEOTIDE SEQUENCE</scope>
</reference>